<dbReference type="GeneID" id="97290661"/>
<dbReference type="Pfam" id="PF13442">
    <property type="entry name" value="Cytochrome_CBB3"/>
    <property type="match status" value="1"/>
</dbReference>
<evidence type="ECO:0000313" key="8">
    <source>
        <dbReference type="Proteomes" id="UP000233350"/>
    </source>
</evidence>
<comment type="caution">
    <text evidence="7">The sequence shown here is derived from an EMBL/GenBank/DDBJ whole genome shotgun (WGS) entry which is preliminary data.</text>
</comment>
<keyword evidence="2 4" id="KW-0479">Metal-binding</keyword>
<keyword evidence="1 4" id="KW-0349">Heme</keyword>
<proteinExistence type="predicted"/>
<keyword evidence="8" id="KW-1185">Reference proteome</keyword>
<dbReference type="GO" id="GO:0009055">
    <property type="term" value="F:electron transfer activity"/>
    <property type="evidence" value="ECO:0007669"/>
    <property type="project" value="InterPro"/>
</dbReference>
<evidence type="ECO:0000256" key="1">
    <source>
        <dbReference type="ARBA" id="ARBA00022617"/>
    </source>
</evidence>
<feature type="domain" description="Cytochrome c" evidence="6">
    <location>
        <begin position="56"/>
        <end position="142"/>
    </location>
</feature>
<organism evidence="7 8">
    <name type="scientific">Helicobacter winghamensis</name>
    <dbReference type="NCBI Taxonomy" id="157268"/>
    <lineage>
        <taxon>Bacteria</taxon>
        <taxon>Pseudomonadati</taxon>
        <taxon>Campylobacterota</taxon>
        <taxon>Epsilonproteobacteria</taxon>
        <taxon>Campylobacterales</taxon>
        <taxon>Helicobacteraceae</taxon>
        <taxon>Helicobacter</taxon>
    </lineage>
</organism>
<evidence type="ECO:0000259" key="6">
    <source>
        <dbReference type="PROSITE" id="PS51007"/>
    </source>
</evidence>
<keyword evidence="5" id="KW-0732">Signal</keyword>
<evidence type="ECO:0000256" key="3">
    <source>
        <dbReference type="ARBA" id="ARBA00023004"/>
    </source>
</evidence>
<dbReference type="GO" id="GO:0020037">
    <property type="term" value="F:heme binding"/>
    <property type="evidence" value="ECO:0007669"/>
    <property type="project" value="InterPro"/>
</dbReference>
<feature type="chain" id="PRO_5014606598" evidence="5">
    <location>
        <begin position="18"/>
        <end position="143"/>
    </location>
</feature>
<keyword evidence="3 4" id="KW-0408">Iron</keyword>
<gene>
    <name evidence="7" type="ORF">BCM31_08285</name>
</gene>
<evidence type="ECO:0000256" key="2">
    <source>
        <dbReference type="ARBA" id="ARBA00022723"/>
    </source>
</evidence>
<evidence type="ECO:0000313" key="7">
    <source>
        <dbReference type="EMBL" id="PKT79961.1"/>
    </source>
</evidence>
<dbReference type="InterPro" id="IPR036909">
    <property type="entry name" value="Cyt_c-like_dom_sf"/>
</dbReference>
<dbReference type="OrthoDB" id="9808312at2"/>
<dbReference type="SUPFAM" id="SSF46626">
    <property type="entry name" value="Cytochrome c"/>
    <property type="match status" value="1"/>
</dbReference>
<dbReference type="EMBL" id="MBPK01000045">
    <property type="protein sequence ID" value="PKT79961.1"/>
    <property type="molecule type" value="Genomic_DNA"/>
</dbReference>
<accession>A0A2N3PHJ0</accession>
<dbReference type="InterPro" id="IPR009056">
    <property type="entry name" value="Cyt_c-like_dom"/>
</dbReference>
<name>A0A2N3PHJ0_9HELI</name>
<dbReference type="AlphaFoldDB" id="A0A2N3PHJ0"/>
<dbReference type="PROSITE" id="PS51007">
    <property type="entry name" value="CYTC"/>
    <property type="match status" value="1"/>
</dbReference>
<sequence>MKKLILVTLALVYLAHADSFKEWLPKGKSVGAFEYMPNTPHSPAAFSSVDAKKLTKSQRKGQQIYSKWCQPCHGVGMPGTNALAVAYQGLGIPAMLEERTDLTPDLVSTFVRYGKHSMPFFRKTEISDEELKFLGDYLGRNAK</sequence>
<dbReference type="GO" id="GO:0046872">
    <property type="term" value="F:metal ion binding"/>
    <property type="evidence" value="ECO:0007669"/>
    <property type="project" value="UniProtKB-KW"/>
</dbReference>
<dbReference type="RefSeq" id="WP_040498733.1">
    <property type="nucleotide sequence ID" value="NZ_CABKOI010000019.1"/>
</dbReference>
<dbReference type="STRING" id="556267.HWAG_01240"/>
<evidence type="ECO:0000256" key="4">
    <source>
        <dbReference type="PROSITE-ProRule" id="PRU00433"/>
    </source>
</evidence>
<reference evidence="7 8" key="1">
    <citation type="submission" date="2016-07" db="EMBL/GenBank/DDBJ databases">
        <title>Detection of Helicobacter winghamensis from caecal content of red fox (Vulpes vulpes).</title>
        <authorList>
            <person name="Zanoni R.G."/>
            <person name="Florio D."/>
            <person name="Caffara M."/>
            <person name="Renzi M."/>
            <person name="Parisi A."/>
            <person name="Pasquali F."/>
            <person name="Manfreda G."/>
        </authorList>
    </citation>
    <scope>NUCLEOTIDE SEQUENCE [LARGE SCALE GENOMIC DNA]</scope>
    <source>
        <strain evidence="7 8">295_13</strain>
    </source>
</reference>
<dbReference type="Proteomes" id="UP000233350">
    <property type="component" value="Unassembled WGS sequence"/>
</dbReference>
<feature type="signal peptide" evidence="5">
    <location>
        <begin position="1"/>
        <end position="17"/>
    </location>
</feature>
<evidence type="ECO:0000256" key="5">
    <source>
        <dbReference type="SAM" id="SignalP"/>
    </source>
</evidence>
<protein>
    <submittedName>
        <fullName evidence="7">p-cresol methylhydroxylase</fullName>
    </submittedName>
</protein>
<dbReference type="Gene3D" id="1.10.760.10">
    <property type="entry name" value="Cytochrome c-like domain"/>
    <property type="match status" value="1"/>
</dbReference>